<feature type="region of interest" description="Disordered" evidence="10">
    <location>
        <begin position="271"/>
        <end position="321"/>
    </location>
</feature>
<dbReference type="InterPro" id="IPR016849">
    <property type="entry name" value="Rtt109"/>
</dbReference>
<evidence type="ECO:0000256" key="9">
    <source>
        <dbReference type="ARBA" id="ARBA00048940"/>
    </source>
</evidence>
<evidence type="ECO:0000256" key="4">
    <source>
        <dbReference type="ARBA" id="ARBA00022763"/>
    </source>
</evidence>
<keyword evidence="4" id="KW-0227">DNA damage</keyword>
<evidence type="ECO:0000256" key="7">
    <source>
        <dbReference type="ARBA" id="ARBA00023163"/>
    </source>
</evidence>
<dbReference type="PROSITE" id="PS51728">
    <property type="entry name" value="RTT109_HAT"/>
    <property type="match status" value="1"/>
</dbReference>
<keyword evidence="8" id="KW-0539">Nucleus</keyword>
<evidence type="ECO:0000313" key="12">
    <source>
        <dbReference type="Proteomes" id="UP001556367"/>
    </source>
</evidence>
<evidence type="ECO:0000256" key="8">
    <source>
        <dbReference type="ARBA" id="ARBA00023242"/>
    </source>
</evidence>
<dbReference type="InterPro" id="IPR051236">
    <property type="entry name" value="HAT_RTT109-like"/>
</dbReference>
<keyword evidence="6" id="KW-0805">Transcription regulation</keyword>
<dbReference type="SMART" id="SM01250">
    <property type="entry name" value="KAT11"/>
    <property type="match status" value="1"/>
</dbReference>
<name>A0ABR3JYD3_9AGAR</name>
<evidence type="ECO:0000256" key="3">
    <source>
        <dbReference type="ARBA" id="ARBA00022679"/>
    </source>
</evidence>
<keyword evidence="12" id="KW-1185">Reference proteome</keyword>
<dbReference type="InterPro" id="IPR013178">
    <property type="entry name" value="Histone_AcTrfase_Rtt109/CBP"/>
</dbReference>
<sequence>MSAASLRDAILAALGKAYGKRIFHLHVLVSSPRRHTGLFPFASPRPRSFRQDIILLLSEQATADAPRVLVAAVEATVYSIPATDCAILYISKVDSSGHASAPSPTAALVRALLLHYGDPKTRPVEVKHLWIHLFARAQGQYLFANSAEFSGKQPLSDVRLCAWWQRMFSRVAEELQIRVSEPKNLKLFYLLPGLNELEAFATLKVASSSAPADATPSIPWAYSHPYSQKEIPLPCPEPAKGHPNLGNFIPYFDDDPKSRFIDEIAYTTDKDGIKSPAPKRRKVKPHQEASAESIGSNLDGKKDEDETRDKDEKPLGELGTVSPDEFWERMSFRQECVAGAVTGFFTLAISAAGAVQTAAEPSAVQATKFPANGIFAHAHPSASVPEAQAGHVSSQLTKRVMTTMLTGVEFSTVERAIRATETLEGAIKGLCEGLSSTGKPISTISGAATRSSSHNAVPGILHAPTPLRPNATQENLSTVPPPQTPPPRTPSPRQRRPRRDSRVDEQDNEPEAVASLDTYYLHIYGTISVDNPLPPVASAAESLGGGSETTAGSVKPVSSAAGQAPVTVLQVRRKKKRGD</sequence>
<accession>A0ABR3JYD3</accession>
<feature type="compositionally biased region" description="Pro residues" evidence="10">
    <location>
        <begin position="479"/>
        <end position="490"/>
    </location>
</feature>
<dbReference type="PANTHER" id="PTHR31571:SF2">
    <property type="entry name" value="HISTONE ACETYLTRANSFERASE RTT109"/>
    <property type="match status" value="1"/>
</dbReference>
<proteinExistence type="predicted"/>
<dbReference type="PANTHER" id="PTHR31571">
    <property type="entry name" value="ALTERED INHERITANCE OF MITOCHONDRIA PROTEIN 6"/>
    <property type="match status" value="1"/>
</dbReference>
<dbReference type="EC" id="2.3.1.48" evidence="2"/>
<evidence type="ECO:0000256" key="1">
    <source>
        <dbReference type="ARBA" id="ARBA00004123"/>
    </source>
</evidence>
<gene>
    <name evidence="11" type="ORF">HGRIS_005655</name>
</gene>
<feature type="region of interest" description="Disordered" evidence="10">
    <location>
        <begin position="539"/>
        <end position="579"/>
    </location>
</feature>
<feature type="compositionally biased region" description="Polar residues" evidence="10">
    <location>
        <begin position="438"/>
        <end position="455"/>
    </location>
</feature>
<protein>
    <recommendedName>
        <fullName evidence="2">histone acetyltransferase</fullName>
        <ecNumber evidence="2">2.3.1.48</ecNumber>
    </recommendedName>
</protein>
<dbReference type="Proteomes" id="UP001556367">
    <property type="component" value="Unassembled WGS sequence"/>
</dbReference>
<evidence type="ECO:0000256" key="2">
    <source>
        <dbReference type="ARBA" id="ARBA00013184"/>
    </source>
</evidence>
<comment type="caution">
    <text evidence="11">The sequence shown here is derived from an EMBL/GenBank/DDBJ whole genome shotgun (WGS) entry which is preliminary data.</text>
</comment>
<evidence type="ECO:0000313" key="11">
    <source>
        <dbReference type="EMBL" id="KAL0960624.1"/>
    </source>
</evidence>
<reference evidence="12" key="1">
    <citation type="submission" date="2024-06" db="EMBL/GenBank/DDBJ databases">
        <title>Multi-omics analyses provide insights into the biosynthesis of the anticancer antibiotic pleurotin in Hohenbuehelia grisea.</title>
        <authorList>
            <person name="Weaver J.A."/>
            <person name="Alberti F."/>
        </authorList>
    </citation>
    <scope>NUCLEOTIDE SEQUENCE [LARGE SCALE GENOMIC DNA]</scope>
    <source>
        <strain evidence="12">T-177</strain>
    </source>
</reference>
<evidence type="ECO:0000256" key="6">
    <source>
        <dbReference type="ARBA" id="ARBA00023015"/>
    </source>
</evidence>
<evidence type="ECO:0000256" key="10">
    <source>
        <dbReference type="SAM" id="MobiDB-lite"/>
    </source>
</evidence>
<keyword evidence="7" id="KW-0804">Transcription</keyword>
<feature type="region of interest" description="Disordered" evidence="10">
    <location>
        <begin position="438"/>
        <end position="512"/>
    </location>
</feature>
<dbReference type="Pfam" id="PF08214">
    <property type="entry name" value="HAT_KAT11"/>
    <property type="match status" value="1"/>
</dbReference>
<organism evidence="11 12">
    <name type="scientific">Hohenbuehelia grisea</name>
    <dbReference type="NCBI Taxonomy" id="104357"/>
    <lineage>
        <taxon>Eukaryota</taxon>
        <taxon>Fungi</taxon>
        <taxon>Dikarya</taxon>
        <taxon>Basidiomycota</taxon>
        <taxon>Agaricomycotina</taxon>
        <taxon>Agaricomycetes</taxon>
        <taxon>Agaricomycetidae</taxon>
        <taxon>Agaricales</taxon>
        <taxon>Pleurotineae</taxon>
        <taxon>Pleurotaceae</taxon>
        <taxon>Hohenbuehelia</taxon>
    </lineage>
</organism>
<comment type="catalytic activity">
    <reaction evidence="9">
        <text>L-lysyl-[histone] + acetyl-CoA = N(6)-acetyl-L-lysyl-[histone] + CoA + H(+)</text>
        <dbReference type="Rhea" id="RHEA:21992"/>
        <dbReference type="Rhea" id="RHEA-COMP:9845"/>
        <dbReference type="Rhea" id="RHEA-COMP:11338"/>
        <dbReference type="ChEBI" id="CHEBI:15378"/>
        <dbReference type="ChEBI" id="CHEBI:29969"/>
        <dbReference type="ChEBI" id="CHEBI:57287"/>
        <dbReference type="ChEBI" id="CHEBI:57288"/>
        <dbReference type="ChEBI" id="CHEBI:61930"/>
        <dbReference type="EC" id="2.3.1.48"/>
    </reaction>
    <physiologicalReaction direction="left-to-right" evidence="9">
        <dbReference type="Rhea" id="RHEA:21993"/>
    </physiologicalReaction>
</comment>
<dbReference type="EMBL" id="JASNQZ010000001">
    <property type="protein sequence ID" value="KAL0960624.1"/>
    <property type="molecule type" value="Genomic_DNA"/>
</dbReference>
<comment type="subcellular location">
    <subcellularLocation>
        <location evidence="1">Nucleus</location>
    </subcellularLocation>
</comment>
<keyword evidence="3" id="KW-0808">Transferase</keyword>
<keyword evidence="5" id="KW-0007">Acetylation</keyword>
<evidence type="ECO:0000256" key="5">
    <source>
        <dbReference type="ARBA" id="ARBA00022990"/>
    </source>
</evidence>
<feature type="compositionally biased region" description="Basic and acidic residues" evidence="10">
    <location>
        <begin position="299"/>
        <end position="315"/>
    </location>
</feature>